<name>A0A4Z1E3P5_9MICO</name>
<evidence type="ECO:0000313" key="1">
    <source>
        <dbReference type="EMBL" id="TGO05382.1"/>
    </source>
</evidence>
<dbReference type="Proteomes" id="UP000297318">
    <property type="component" value="Unassembled WGS sequence"/>
</dbReference>
<reference evidence="1 2" key="1">
    <citation type="submission" date="2018-11" db="EMBL/GenBank/DDBJ databases">
        <title>Complete genome sequencing of the Actinobacteria Serinibacter sp. K3-2.</title>
        <authorList>
            <person name="Rakitin A.L."/>
            <person name="Beletsky A.V."/>
            <person name="Mardanov A.V."/>
            <person name="Ravin N.V."/>
            <person name="Gromova A.S."/>
            <person name="Filippova S.N."/>
            <person name="Gal'Chenko V.F."/>
        </authorList>
    </citation>
    <scope>NUCLEOTIDE SEQUENCE [LARGE SCALE GENOMIC DNA]</scope>
    <source>
        <strain evidence="1 2">K3-2</strain>
    </source>
</reference>
<dbReference type="OrthoDB" id="8774933at2"/>
<gene>
    <name evidence="1" type="ORF">SERN_1386</name>
</gene>
<sequence>MTDSPTAADILADLVSGDASRALSGSHAVIRAERATVEELAPHAVRIDRATDDLDYGGALHSNANHVVQAVRVLQAAAAGECECTTWHGWLFYEPTKLVAAGKAEILSTSEPGWSMTYECRCTACGATYSVEQGDYHYTWWQWSKPPKKKRARQRYRLSS</sequence>
<evidence type="ECO:0000313" key="2">
    <source>
        <dbReference type="Proteomes" id="UP000297318"/>
    </source>
</evidence>
<accession>A0A4Z1E3P5</accession>
<comment type="caution">
    <text evidence="1">The sequence shown here is derived from an EMBL/GenBank/DDBJ whole genome shotgun (WGS) entry which is preliminary data.</text>
</comment>
<proteinExistence type="predicted"/>
<dbReference type="AlphaFoldDB" id="A0A4Z1E3P5"/>
<protein>
    <submittedName>
        <fullName evidence="1">Uncharacterized protein</fullName>
    </submittedName>
</protein>
<organism evidence="1 2">
    <name type="scientific">Serinibacter arcticus</name>
    <dbReference type="NCBI Taxonomy" id="1655435"/>
    <lineage>
        <taxon>Bacteria</taxon>
        <taxon>Bacillati</taxon>
        <taxon>Actinomycetota</taxon>
        <taxon>Actinomycetes</taxon>
        <taxon>Micrococcales</taxon>
        <taxon>Beutenbergiaceae</taxon>
        <taxon>Serinibacter</taxon>
    </lineage>
</organism>
<dbReference type="RefSeq" id="WP_135849395.1">
    <property type="nucleotide sequence ID" value="NZ_RHPJ01000002.1"/>
</dbReference>
<dbReference type="EMBL" id="RHPJ01000002">
    <property type="protein sequence ID" value="TGO05382.1"/>
    <property type="molecule type" value="Genomic_DNA"/>
</dbReference>
<keyword evidence="2" id="KW-1185">Reference proteome</keyword>